<dbReference type="EC" id="1.15.1.1" evidence="3"/>
<keyword evidence="6" id="KW-0464">Manganese</keyword>
<dbReference type="InterPro" id="IPR001189">
    <property type="entry name" value="Mn/Fe_SOD"/>
</dbReference>
<dbReference type="GO" id="GO:0005737">
    <property type="term" value="C:cytoplasm"/>
    <property type="evidence" value="ECO:0007669"/>
    <property type="project" value="TreeGrafter"/>
</dbReference>
<feature type="signal peptide" evidence="8">
    <location>
        <begin position="1"/>
        <end position="17"/>
    </location>
</feature>
<dbReference type="SUPFAM" id="SSF54719">
    <property type="entry name" value="Fe,Mn superoxide dismutase (SOD), C-terminal domain"/>
    <property type="match status" value="1"/>
</dbReference>
<organism evidence="11">
    <name type="scientific">Ixodes ricinus</name>
    <name type="common">Common tick</name>
    <name type="synonym">Acarus ricinus</name>
    <dbReference type="NCBI Taxonomy" id="34613"/>
    <lineage>
        <taxon>Eukaryota</taxon>
        <taxon>Metazoa</taxon>
        <taxon>Ecdysozoa</taxon>
        <taxon>Arthropoda</taxon>
        <taxon>Chelicerata</taxon>
        <taxon>Arachnida</taxon>
        <taxon>Acari</taxon>
        <taxon>Parasitiformes</taxon>
        <taxon>Ixodida</taxon>
        <taxon>Ixodoidea</taxon>
        <taxon>Ixodidae</taxon>
        <taxon>Ixodinae</taxon>
        <taxon>Ixodes</taxon>
    </lineage>
</organism>
<dbReference type="Pfam" id="PF02777">
    <property type="entry name" value="Sod_Fe_C"/>
    <property type="match status" value="1"/>
</dbReference>
<dbReference type="InterPro" id="IPR019831">
    <property type="entry name" value="Mn/Fe_SOD_N"/>
</dbReference>
<dbReference type="PANTHER" id="PTHR43595">
    <property type="entry name" value="37S RIBOSOMAL PROTEIN S26, MITOCHONDRIAL"/>
    <property type="match status" value="1"/>
</dbReference>
<keyword evidence="4" id="KW-0479">Metal-binding</keyword>
<feature type="domain" description="Manganese/iron superoxide dismutase C-terminal" evidence="10">
    <location>
        <begin position="136"/>
        <end position="208"/>
    </location>
</feature>
<evidence type="ECO:0000259" key="10">
    <source>
        <dbReference type="Pfam" id="PF02777"/>
    </source>
</evidence>
<evidence type="ECO:0000313" key="11">
    <source>
        <dbReference type="EMBL" id="JAC93144.1"/>
    </source>
</evidence>
<dbReference type="PANTHER" id="PTHR43595:SF2">
    <property type="entry name" value="SMALL RIBOSOMAL SUBUNIT PROTEIN MS42"/>
    <property type="match status" value="1"/>
</dbReference>
<evidence type="ECO:0000256" key="5">
    <source>
        <dbReference type="ARBA" id="ARBA00023002"/>
    </source>
</evidence>
<dbReference type="Gene3D" id="1.10.287.990">
    <property type="entry name" value="Fe,Mn superoxide dismutase (SOD) domain"/>
    <property type="match status" value="1"/>
</dbReference>
<reference evidence="11" key="1">
    <citation type="journal article" date="2015" name="PLoS Negl. Trop. Dis.">
        <title>Deep Sequencing Analysis of the Ixodes ricinus Haemocytome.</title>
        <authorList>
            <person name="Kotsyfakis M."/>
            <person name="Kopacek P."/>
            <person name="Franta Z."/>
            <person name="Pedra J.H."/>
            <person name="Ribeiro J.M."/>
        </authorList>
    </citation>
    <scope>NUCLEOTIDE SEQUENCE</scope>
</reference>
<comment type="similarity">
    <text evidence="2">Belongs to the iron/manganese superoxide dismutase family.</text>
</comment>
<feature type="chain" id="PRO_5001869029" description="superoxide dismutase" evidence="8">
    <location>
        <begin position="18"/>
        <end position="321"/>
    </location>
</feature>
<dbReference type="Gene3D" id="3.55.40.20">
    <property type="entry name" value="Iron/manganese superoxide dismutase, C-terminal domain"/>
    <property type="match status" value="1"/>
</dbReference>
<dbReference type="GO" id="GO:0004784">
    <property type="term" value="F:superoxide dismutase activity"/>
    <property type="evidence" value="ECO:0007669"/>
    <property type="project" value="UniProtKB-EC"/>
</dbReference>
<keyword evidence="8" id="KW-0732">Signal</keyword>
<dbReference type="GO" id="GO:0046872">
    <property type="term" value="F:metal ion binding"/>
    <property type="evidence" value="ECO:0007669"/>
    <property type="project" value="UniProtKB-KW"/>
</dbReference>
<protein>
    <recommendedName>
        <fullName evidence="3">superoxide dismutase</fullName>
        <ecNumber evidence="3">1.15.1.1</ecNumber>
    </recommendedName>
</protein>
<evidence type="ECO:0000256" key="2">
    <source>
        <dbReference type="ARBA" id="ARBA00008714"/>
    </source>
</evidence>
<sequence>MVFSILVLIIVLQPAWCGIAPPYHGLDRPSLEYELPPLPYVFDALEPYIDEETLRIHYFGHHAKYTREMNRAFKEWRKYLKDKHASRLSLIDILRNFTRVPAKYRSTLIHNVEGYVNHVLYWSVMSPNPGKEVRAPDGALAEEIDEKFGSFKNFMFVFSEQAASLLGCGYVWLCRNTSSPRDPTELTIVTTSNDGEPEFLADLHPMLGAGPVGALLLPQAPPLPDGSTWLTGGTLSIGIWSTELDRWWRATVGGARRALMAFGGLPSGSLYQFIASSHVPGFSRMARRTGVSSFGVTFCHIALPIQATDKFLFIYLPKKKN</sequence>
<evidence type="ECO:0000259" key="9">
    <source>
        <dbReference type="Pfam" id="PF00081"/>
    </source>
</evidence>
<proteinExistence type="evidence at transcript level"/>
<evidence type="ECO:0000256" key="7">
    <source>
        <dbReference type="ARBA" id="ARBA00049204"/>
    </source>
</evidence>
<accession>A0A090XAM8</accession>
<comment type="function">
    <text evidence="1">Destroys superoxide anion radicals which are normally produced within the cells and which are toxic to biological systems.</text>
</comment>
<evidence type="ECO:0000256" key="6">
    <source>
        <dbReference type="ARBA" id="ARBA00023211"/>
    </source>
</evidence>
<dbReference type="InterPro" id="IPR036324">
    <property type="entry name" value="Mn/Fe_SOD_N_sf"/>
</dbReference>
<evidence type="ECO:0000256" key="4">
    <source>
        <dbReference type="ARBA" id="ARBA00022723"/>
    </source>
</evidence>
<dbReference type="InterPro" id="IPR036314">
    <property type="entry name" value="SOD_C_sf"/>
</dbReference>
<name>A0A090XAM8_IXORI</name>
<dbReference type="Pfam" id="PF00081">
    <property type="entry name" value="Sod_Fe_N"/>
    <property type="match status" value="1"/>
</dbReference>
<evidence type="ECO:0000256" key="3">
    <source>
        <dbReference type="ARBA" id="ARBA00012682"/>
    </source>
</evidence>
<comment type="catalytic activity">
    <reaction evidence="7">
        <text>2 superoxide + 2 H(+) = H2O2 + O2</text>
        <dbReference type="Rhea" id="RHEA:20696"/>
        <dbReference type="ChEBI" id="CHEBI:15378"/>
        <dbReference type="ChEBI" id="CHEBI:15379"/>
        <dbReference type="ChEBI" id="CHEBI:16240"/>
        <dbReference type="ChEBI" id="CHEBI:18421"/>
        <dbReference type="EC" id="1.15.1.1"/>
    </reaction>
</comment>
<dbReference type="PRINTS" id="PR01703">
    <property type="entry name" value="MNSODISMTASE"/>
</dbReference>
<dbReference type="EMBL" id="GBIH01001566">
    <property type="protein sequence ID" value="JAC93144.1"/>
    <property type="molecule type" value="mRNA"/>
</dbReference>
<dbReference type="InterPro" id="IPR019832">
    <property type="entry name" value="Mn/Fe_SOD_C"/>
</dbReference>
<evidence type="ECO:0000256" key="1">
    <source>
        <dbReference type="ARBA" id="ARBA00002170"/>
    </source>
</evidence>
<dbReference type="SUPFAM" id="SSF46609">
    <property type="entry name" value="Fe,Mn superoxide dismutase (SOD), N-terminal domain"/>
    <property type="match status" value="1"/>
</dbReference>
<keyword evidence="5" id="KW-0560">Oxidoreductase</keyword>
<dbReference type="AlphaFoldDB" id="A0A090XAM8"/>
<feature type="domain" description="Manganese/iron superoxide dismutase N-terminal" evidence="9">
    <location>
        <begin position="32"/>
        <end position="126"/>
    </location>
</feature>
<evidence type="ECO:0000256" key="8">
    <source>
        <dbReference type="SAM" id="SignalP"/>
    </source>
</evidence>